<gene>
    <name evidence="1" type="ORF">DI544_01890</name>
</gene>
<dbReference type="EMBL" id="QFQI01000001">
    <property type="protein sequence ID" value="PZQ62962.1"/>
    <property type="molecule type" value="Genomic_DNA"/>
</dbReference>
<proteinExistence type="predicted"/>
<dbReference type="Proteomes" id="UP000249229">
    <property type="component" value="Unassembled WGS sequence"/>
</dbReference>
<evidence type="ECO:0008006" key="3">
    <source>
        <dbReference type="Google" id="ProtNLM"/>
    </source>
</evidence>
<evidence type="ECO:0000313" key="1">
    <source>
        <dbReference type="EMBL" id="PZQ62962.1"/>
    </source>
</evidence>
<comment type="caution">
    <text evidence="1">The sequence shown here is derived from an EMBL/GenBank/DDBJ whole genome shotgun (WGS) entry which is preliminary data.</text>
</comment>
<reference evidence="1 2" key="1">
    <citation type="submission" date="2017-08" db="EMBL/GenBank/DDBJ databases">
        <title>Infants hospitalized years apart are colonized by the same room-sourced microbial strains.</title>
        <authorList>
            <person name="Brooks B."/>
            <person name="Olm M.R."/>
            <person name="Firek B.A."/>
            <person name="Baker R."/>
            <person name="Thomas B.C."/>
            <person name="Morowitz M.J."/>
            <person name="Banfield J.F."/>
        </authorList>
    </citation>
    <scope>NUCLEOTIDE SEQUENCE [LARGE SCALE GENOMIC DNA]</scope>
    <source>
        <strain evidence="1">S2_005_001_R1_22</strain>
    </source>
</reference>
<name>A0A2W5PB06_9SPHN</name>
<dbReference type="AlphaFoldDB" id="A0A2W5PB06"/>
<organism evidence="1 2">
    <name type="scientific">Sphingomonas taxi</name>
    <dbReference type="NCBI Taxonomy" id="1549858"/>
    <lineage>
        <taxon>Bacteria</taxon>
        <taxon>Pseudomonadati</taxon>
        <taxon>Pseudomonadota</taxon>
        <taxon>Alphaproteobacteria</taxon>
        <taxon>Sphingomonadales</taxon>
        <taxon>Sphingomonadaceae</taxon>
        <taxon>Sphingomonas</taxon>
    </lineage>
</organism>
<accession>A0A2W5PB06</accession>
<sequence>MELARAYKSLIDAIVLQAGSADMLHIHVGLALYLGTLVLARRPRAGFVALQVVLAAELANELLDWAAASPQWTLRDTLSDIFLTLMWPVAITAATQYRRRRWNRVERNPARSPAKRTVAAHERHAAISRPTTAPAPIASA</sequence>
<evidence type="ECO:0000313" key="2">
    <source>
        <dbReference type="Proteomes" id="UP000249229"/>
    </source>
</evidence>
<protein>
    <recommendedName>
        <fullName evidence="3">VanZ-like domain-containing protein</fullName>
    </recommendedName>
</protein>